<name>A0A7Y3TXN6_9GAMM</name>
<dbReference type="GO" id="GO:0019867">
    <property type="term" value="C:outer membrane"/>
    <property type="evidence" value="ECO:0007669"/>
    <property type="project" value="InterPro"/>
</dbReference>
<comment type="caution">
    <text evidence="3">The sequence shown here is derived from an EMBL/GenBank/DDBJ whole genome shotgun (WGS) entry which is preliminary data.</text>
</comment>
<reference evidence="3 4" key="2">
    <citation type="submission" date="2020-06" db="EMBL/GenBank/DDBJ databases">
        <title>Halomonas songnenensis sp. nov., a moderately halophilic bacterium isolated from saline and alkaline soils.</title>
        <authorList>
            <person name="Jiang J."/>
            <person name="Pan Y."/>
        </authorList>
    </citation>
    <scope>NUCLEOTIDE SEQUENCE [LARGE SCALE GENOMIC DNA]</scope>
    <source>
        <strain evidence="3 4">TBZ9</strain>
    </source>
</reference>
<dbReference type="EMBL" id="JABFHI010000002">
    <property type="protein sequence ID" value="NOG31357.1"/>
    <property type="molecule type" value="Genomic_DNA"/>
</dbReference>
<gene>
    <name evidence="3" type="ORF">HLB35_05510</name>
</gene>
<reference evidence="3 4" key="1">
    <citation type="submission" date="2020-05" db="EMBL/GenBank/DDBJ databases">
        <authorList>
            <person name="Ruan W."/>
            <person name="Jeon C.O."/>
            <person name="Chun B.H."/>
        </authorList>
    </citation>
    <scope>NUCLEOTIDE SEQUENCE [LARGE SCALE GENOMIC DNA]</scope>
    <source>
        <strain evidence="3 4">TBZ9</strain>
    </source>
</reference>
<dbReference type="InterPro" id="IPR008635">
    <property type="entry name" value="Coiled_stalk_dom"/>
</dbReference>
<dbReference type="Gene3D" id="1.20.5.170">
    <property type="match status" value="1"/>
</dbReference>
<feature type="region of interest" description="Disordered" evidence="1">
    <location>
        <begin position="1"/>
        <end position="21"/>
    </location>
</feature>
<dbReference type="Pfam" id="PF05662">
    <property type="entry name" value="YadA_stalk"/>
    <property type="match status" value="1"/>
</dbReference>
<dbReference type="AlphaFoldDB" id="A0A7Y3TXN6"/>
<evidence type="ECO:0000313" key="4">
    <source>
        <dbReference type="Proteomes" id="UP000588806"/>
    </source>
</evidence>
<keyword evidence="4" id="KW-1185">Reference proteome</keyword>
<evidence type="ECO:0000256" key="1">
    <source>
        <dbReference type="SAM" id="MobiDB-lite"/>
    </source>
</evidence>
<protein>
    <recommendedName>
        <fullName evidence="2">Trimeric autotransporter adhesin YadA-like stalk domain-containing protein</fullName>
    </recommendedName>
</protein>
<dbReference type="RefSeq" id="WP_171701818.1">
    <property type="nucleotide sequence ID" value="NZ_JABFHI010000002.1"/>
</dbReference>
<evidence type="ECO:0000259" key="2">
    <source>
        <dbReference type="Pfam" id="PF05662"/>
    </source>
</evidence>
<organism evidence="3 4">
    <name type="scientific">Vreelandella azerica</name>
    <dbReference type="NCBI Taxonomy" id="2732867"/>
    <lineage>
        <taxon>Bacteria</taxon>
        <taxon>Pseudomonadati</taxon>
        <taxon>Pseudomonadota</taxon>
        <taxon>Gammaproteobacteria</taxon>
        <taxon>Oceanospirillales</taxon>
        <taxon>Halomonadaceae</taxon>
        <taxon>Vreelandella</taxon>
    </lineage>
</organism>
<evidence type="ECO:0000313" key="3">
    <source>
        <dbReference type="EMBL" id="NOG31357.1"/>
    </source>
</evidence>
<accession>A0A7Y3TXN6</accession>
<proteinExistence type="predicted"/>
<dbReference type="Proteomes" id="UP000588806">
    <property type="component" value="Unassembled WGS sequence"/>
</dbReference>
<feature type="domain" description="Trimeric autotransporter adhesin YadA-like stalk" evidence="2">
    <location>
        <begin position="2"/>
        <end position="42"/>
    </location>
</feature>
<sequence>MTNVADGDVADDSSDAINGSQLYDTNQDVLNNISNIDDNSQRITNNEGDIADNSQRITTNENNIGDINETIDKGLNFGADEGEDVNRQLGDTVAITGDENITTKTTDDGVQVTLKRDLMWIV</sequence>